<evidence type="ECO:0000313" key="1">
    <source>
        <dbReference type="EMBL" id="MCT2557373.1"/>
    </source>
</evidence>
<keyword evidence="2" id="KW-1185">Reference proteome</keyword>
<dbReference type="RefSeq" id="WP_259960139.1">
    <property type="nucleotide sequence ID" value="NZ_JAOAMV010000001.1"/>
</dbReference>
<evidence type="ECO:0000313" key="2">
    <source>
        <dbReference type="Proteomes" id="UP001142648"/>
    </source>
</evidence>
<proteinExistence type="predicted"/>
<sequence length="214" mass="25115">MALIHEDRRGLTSSMQPEEVRTLGIEGLMLLDLRLCRRDSEIIAGDKNLPSVISWLPEGTEREWLRDWLSADQREDRIAGMQVLAEAGEWHELSCHLSGWHDDLQTMQLIYARWDADAPRRNASKPRRGKEWWRVLARYLHEADEETWDAKLKHLPDDQEEPLRLDTYWFHRRIGESRAGAKGPLVCCTFDDGRRPDEISFSTFERHLKNNKSK</sequence>
<organism evidence="1 2">
    <name type="scientific">Tsuneonella litorea</name>
    <dbReference type="NCBI Taxonomy" id="2976475"/>
    <lineage>
        <taxon>Bacteria</taxon>
        <taxon>Pseudomonadati</taxon>
        <taxon>Pseudomonadota</taxon>
        <taxon>Alphaproteobacteria</taxon>
        <taxon>Sphingomonadales</taxon>
        <taxon>Erythrobacteraceae</taxon>
        <taxon>Tsuneonella</taxon>
    </lineage>
</organism>
<name>A0A9X3AK47_9SPHN</name>
<reference evidence="1" key="1">
    <citation type="submission" date="2022-09" db="EMBL/GenBank/DDBJ databases">
        <title>The genome sequence of Tsuneonella sp. YG55.</title>
        <authorList>
            <person name="Liu Y."/>
        </authorList>
    </citation>
    <scope>NUCLEOTIDE SEQUENCE</scope>
    <source>
        <strain evidence="1">YG55</strain>
    </source>
</reference>
<dbReference type="EMBL" id="JAOAMV010000001">
    <property type="protein sequence ID" value="MCT2557373.1"/>
    <property type="molecule type" value="Genomic_DNA"/>
</dbReference>
<dbReference type="AlphaFoldDB" id="A0A9X3AK47"/>
<accession>A0A9X3AK47</accession>
<comment type="caution">
    <text evidence="1">The sequence shown here is derived from an EMBL/GenBank/DDBJ whole genome shotgun (WGS) entry which is preliminary data.</text>
</comment>
<dbReference type="Proteomes" id="UP001142648">
    <property type="component" value="Unassembled WGS sequence"/>
</dbReference>
<gene>
    <name evidence="1" type="ORF">N0B51_00080</name>
</gene>
<protein>
    <submittedName>
        <fullName evidence="1">Uncharacterized protein</fullName>
    </submittedName>
</protein>